<protein>
    <submittedName>
        <fullName evidence="1">Uncharacterized protein</fullName>
    </submittedName>
</protein>
<sequence length="25" mass="2851">MRHLFRASSIILLCRSSSRTSTCKP</sequence>
<reference evidence="1" key="1">
    <citation type="submission" date="2018-02" db="EMBL/GenBank/DDBJ databases">
        <title>Rhizophora mucronata_Transcriptome.</title>
        <authorList>
            <person name="Meera S.P."/>
            <person name="Sreeshan A."/>
            <person name="Augustine A."/>
        </authorList>
    </citation>
    <scope>NUCLEOTIDE SEQUENCE</scope>
    <source>
        <tissue evidence="1">Leaf</tissue>
    </source>
</reference>
<accession>A0A2P2R4U0</accession>
<organism evidence="1">
    <name type="scientific">Rhizophora mucronata</name>
    <name type="common">Asiatic mangrove</name>
    <dbReference type="NCBI Taxonomy" id="61149"/>
    <lineage>
        <taxon>Eukaryota</taxon>
        <taxon>Viridiplantae</taxon>
        <taxon>Streptophyta</taxon>
        <taxon>Embryophyta</taxon>
        <taxon>Tracheophyta</taxon>
        <taxon>Spermatophyta</taxon>
        <taxon>Magnoliopsida</taxon>
        <taxon>eudicotyledons</taxon>
        <taxon>Gunneridae</taxon>
        <taxon>Pentapetalae</taxon>
        <taxon>rosids</taxon>
        <taxon>fabids</taxon>
        <taxon>Malpighiales</taxon>
        <taxon>Rhizophoraceae</taxon>
        <taxon>Rhizophora</taxon>
    </lineage>
</organism>
<evidence type="ECO:0000313" key="1">
    <source>
        <dbReference type="EMBL" id="MBX74221.1"/>
    </source>
</evidence>
<dbReference type="EMBL" id="GGEC01093737">
    <property type="protein sequence ID" value="MBX74221.1"/>
    <property type="molecule type" value="Transcribed_RNA"/>
</dbReference>
<name>A0A2P2R4U0_RHIMU</name>
<proteinExistence type="predicted"/>
<dbReference type="AlphaFoldDB" id="A0A2P2R4U0"/>